<dbReference type="AlphaFoldDB" id="A0A142CUI9"/>
<feature type="transmembrane region" description="Helical" evidence="1">
    <location>
        <begin position="71"/>
        <end position="92"/>
    </location>
</feature>
<dbReference type="EMBL" id="CP014750">
    <property type="protein sequence ID" value="AMQ18441.1"/>
    <property type="molecule type" value="Genomic_DNA"/>
</dbReference>
<dbReference type="STRING" id="53952.A0127_04270"/>
<name>A0A142CUI9_9EURY</name>
<dbReference type="RefSeq" id="WP_062388384.1">
    <property type="nucleotide sequence ID" value="NZ_CP014750.1"/>
</dbReference>
<evidence type="ECO:0000313" key="3">
    <source>
        <dbReference type="Proteomes" id="UP000073604"/>
    </source>
</evidence>
<feature type="transmembrane region" description="Helical" evidence="1">
    <location>
        <begin position="47"/>
        <end position="65"/>
    </location>
</feature>
<feature type="transmembrane region" description="Helical" evidence="1">
    <location>
        <begin position="104"/>
        <end position="123"/>
    </location>
</feature>
<feature type="transmembrane region" description="Helical" evidence="1">
    <location>
        <begin position="12"/>
        <end position="35"/>
    </location>
</feature>
<gene>
    <name evidence="2" type="ORF">A0127_04270</name>
</gene>
<keyword evidence="3" id="KW-1185">Reference proteome</keyword>
<dbReference type="InterPro" id="IPR007404">
    <property type="entry name" value="YdjM-like"/>
</dbReference>
<protein>
    <recommendedName>
        <fullName evidence="4">Hydrolase</fullName>
    </recommendedName>
</protein>
<organism evidence="2 3">
    <name type="scientific">Thermococcus peptonophilus</name>
    <dbReference type="NCBI Taxonomy" id="53952"/>
    <lineage>
        <taxon>Archaea</taxon>
        <taxon>Methanobacteriati</taxon>
        <taxon>Methanobacteriota</taxon>
        <taxon>Thermococci</taxon>
        <taxon>Thermococcales</taxon>
        <taxon>Thermococcaceae</taxon>
        <taxon>Thermococcus</taxon>
    </lineage>
</organism>
<reference evidence="3" key="1">
    <citation type="submission" date="2016-03" db="EMBL/GenBank/DDBJ databases">
        <authorList>
            <person name="Oger P.M."/>
        </authorList>
    </citation>
    <scope>NUCLEOTIDE SEQUENCE [LARGE SCALE GENOMIC DNA]</scope>
    <source>
        <strain evidence="3">OG-1</strain>
    </source>
</reference>
<evidence type="ECO:0000313" key="2">
    <source>
        <dbReference type="EMBL" id="AMQ18441.1"/>
    </source>
</evidence>
<keyword evidence="1" id="KW-1133">Transmembrane helix</keyword>
<accession>A0A142CUI9</accession>
<dbReference type="KEGG" id="tpep:A0127_04270"/>
<dbReference type="Pfam" id="PF04307">
    <property type="entry name" value="YdjM"/>
    <property type="match status" value="1"/>
</dbReference>
<sequence length="153" mass="16945">MDPLEHASIPTLLYLALSPTPDIVGIVILVAGAVFPDLDALSREHRSYLHSLLAFLPAFLTGWYFGGYPYLFVLGWLSHLFLDLFTGVLPFFYPISRKGYGISVRAVLGLHVPKLSIGILSAYPTPRRDYELNLGGSLALLLLTLLVIILRLH</sequence>
<evidence type="ECO:0000256" key="1">
    <source>
        <dbReference type="SAM" id="Phobius"/>
    </source>
</evidence>
<keyword evidence="1" id="KW-0812">Transmembrane</keyword>
<keyword evidence="1" id="KW-0472">Membrane</keyword>
<proteinExistence type="predicted"/>
<evidence type="ECO:0008006" key="4">
    <source>
        <dbReference type="Google" id="ProtNLM"/>
    </source>
</evidence>
<dbReference type="Proteomes" id="UP000073604">
    <property type="component" value="Chromosome"/>
</dbReference>
<dbReference type="GeneID" id="27139734"/>
<dbReference type="OrthoDB" id="199847at2157"/>
<feature type="transmembrane region" description="Helical" evidence="1">
    <location>
        <begin position="135"/>
        <end position="152"/>
    </location>
</feature>